<dbReference type="EMBL" id="LR828253">
    <property type="protein sequence ID" value="CAD0346054.1"/>
    <property type="molecule type" value="Genomic_DNA"/>
</dbReference>
<protein>
    <submittedName>
        <fullName evidence="2">Inner membrane protein YhaH</fullName>
    </submittedName>
</protein>
<dbReference type="InterPro" id="IPR008523">
    <property type="entry name" value="DUF805"/>
</dbReference>
<reference evidence="2" key="1">
    <citation type="submission" date="2020-07" db="EMBL/GenBank/DDBJ databases">
        <authorList>
            <person name="Pothier F. J."/>
        </authorList>
    </citation>
    <scope>NUCLEOTIDE SEQUENCE</scope>
    <source>
        <strain evidence="2">CFBP 8129</strain>
    </source>
</reference>
<dbReference type="RefSeq" id="WP_006450581.1">
    <property type="nucleotide sequence ID" value="NZ_CP018728.1"/>
</dbReference>
<dbReference type="PANTHER" id="PTHR34980:SF2">
    <property type="entry name" value="INNER MEMBRANE PROTEIN YHAH-RELATED"/>
    <property type="match status" value="1"/>
</dbReference>
<organism evidence="2">
    <name type="scientific">Xanthomonas hortorum pv. gardneri</name>
    <dbReference type="NCBI Taxonomy" id="2754056"/>
    <lineage>
        <taxon>Bacteria</taxon>
        <taxon>Pseudomonadati</taxon>
        <taxon>Pseudomonadota</taxon>
        <taxon>Gammaproteobacteria</taxon>
        <taxon>Lysobacterales</taxon>
        <taxon>Lysobacteraceae</taxon>
        <taxon>Xanthomonas</taxon>
    </lineage>
</organism>
<feature type="transmembrane region" description="Helical" evidence="1">
    <location>
        <begin position="91"/>
        <end position="111"/>
    </location>
</feature>
<dbReference type="Pfam" id="PF05656">
    <property type="entry name" value="DUF805"/>
    <property type="match status" value="1"/>
</dbReference>
<feature type="transmembrane region" description="Helical" evidence="1">
    <location>
        <begin position="59"/>
        <end position="79"/>
    </location>
</feature>
<gene>
    <name evidence="2" type="primary">yhaH</name>
    <name evidence="2" type="ORF">CFBP8129_31370</name>
</gene>
<dbReference type="GeneID" id="55512668"/>
<dbReference type="PANTHER" id="PTHR34980">
    <property type="entry name" value="INNER MEMBRANE PROTEIN-RELATED-RELATED"/>
    <property type="match status" value="1"/>
</dbReference>
<sequence length="128" mass="14108">MEWMLLPLKRYADFTGRSRRKEYWMFFLLQMIVLLVLGGIFGIAAAIGGGDNGPGPLAWVVFAIIMIVGLAMIVPGIAVTVRRLHDQGKSGWFYLISLVPYVGAIVLLVFMCMDGTPGPNEYGESPKQ</sequence>
<dbReference type="AlphaFoldDB" id="A0A0G8LYP6"/>
<accession>A0A0G8LYP6</accession>
<proteinExistence type="predicted"/>
<keyword evidence="1" id="KW-0812">Transmembrane</keyword>
<evidence type="ECO:0000256" key="1">
    <source>
        <dbReference type="SAM" id="Phobius"/>
    </source>
</evidence>
<dbReference type="OrthoDB" id="9812349at2"/>
<keyword evidence="1" id="KW-1133">Transmembrane helix</keyword>
<dbReference type="GO" id="GO:0005886">
    <property type="term" value="C:plasma membrane"/>
    <property type="evidence" value="ECO:0007669"/>
    <property type="project" value="TreeGrafter"/>
</dbReference>
<evidence type="ECO:0000313" key="2">
    <source>
        <dbReference type="EMBL" id="CAD0346054.1"/>
    </source>
</evidence>
<keyword evidence="1" id="KW-0472">Membrane</keyword>
<dbReference type="STRING" id="90270.BI317_07345"/>
<dbReference type="EMBL" id="LR828253">
    <property type="protein sequence ID" value="CAD0346061.1"/>
    <property type="molecule type" value="Genomic_DNA"/>
</dbReference>
<name>A0A0G8LYP6_9XANT</name>
<feature type="transmembrane region" description="Helical" evidence="1">
    <location>
        <begin position="23"/>
        <end position="47"/>
    </location>
</feature>